<evidence type="ECO:0000313" key="2">
    <source>
        <dbReference type="EMBL" id="DAE15044.1"/>
    </source>
</evidence>
<feature type="compositionally biased region" description="Basic and acidic residues" evidence="1">
    <location>
        <begin position="107"/>
        <end position="125"/>
    </location>
</feature>
<proteinExistence type="predicted"/>
<sequence>MKTIPYEVDGHTFYLCLNGQALFDAYDKFGYEGFITQHIEGVSKESYEATCWLLSKLAEQGELVRRWQGLDRGPIAPEQYFRAHLRPLDVAGAKDAIRKAISLGFSREEDRERRDRDLGLEELQKKTAKMR</sequence>
<name>A0A8S5Q989_9CAUD</name>
<dbReference type="EMBL" id="BK015598">
    <property type="protein sequence ID" value="DAE15044.1"/>
    <property type="molecule type" value="Genomic_DNA"/>
</dbReference>
<protein>
    <submittedName>
        <fullName evidence="2">Uncharacterized protein</fullName>
    </submittedName>
</protein>
<accession>A0A8S5Q989</accession>
<evidence type="ECO:0000256" key="1">
    <source>
        <dbReference type="SAM" id="MobiDB-lite"/>
    </source>
</evidence>
<reference evidence="2" key="1">
    <citation type="journal article" date="2021" name="Proc. Natl. Acad. Sci. U.S.A.">
        <title>A Catalog of Tens of Thousands of Viruses from Human Metagenomes Reveals Hidden Associations with Chronic Diseases.</title>
        <authorList>
            <person name="Tisza M.J."/>
            <person name="Buck C.B."/>
        </authorList>
    </citation>
    <scope>NUCLEOTIDE SEQUENCE</scope>
    <source>
        <strain evidence="2">Cty3u30</strain>
    </source>
</reference>
<feature type="region of interest" description="Disordered" evidence="1">
    <location>
        <begin position="107"/>
        <end position="131"/>
    </location>
</feature>
<organism evidence="2">
    <name type="scientific">Siphoviridae sp. cty3u30</name>
    <dbReference type="NCBI Taxonomy" id="2825744"/>
    <lineage>
        <taxon>Viruses</taxon>
        <taxon>Duplodnaviria</taxon>
        <taxon>Heunggongvirae</taxon>
        <taxon>Uroviricota</taxon>
        <taxon>Caudoviricetes</taxon>
    </lineage>
</organism>